<evidence type="ECO:0000256" key="2">
    <source>
        <dbReference type="SAM" id="SignalP"/>
    </source>
</evidence>
<organism evidence="3 4">
    <name type="scientific">Streptomyces tanashiensis</name>
    <dbReference type="NCBI Taxonomy" id="67367"/>
    <lineage>
        <taxon>Bacteria</taxon>
        <taxon>Bacillati</taxon>
        <taxon>Actinomycetota</taxon>
        <taxon>Actinomycetes</taxon>
        <taxon>Kitasatosporales</taxon>
        <taxon>Streptomycetaceae</taxon>
        <taxon>Streptomyces</taxon>
    </lineage>
</organism>
<dbReference type="Proteomes" id="UP001164506">
    <property type="component" value="Chromosome"/>
</dbReference>
<protein>
    <recommendedName>
        <fullName evidence="5">Secreted protein</fullName>
    </recommendedName>
</protein>
<feature type="region of interest" description="Disordered" evidence="1">
    <location>
        <begin position="56"/>
        <end position="82"/>
    </location>
</feature>
<feature type="signal peptide" evidence="2">
    <location>
        <begin position="1"/>
        <end position="28"/>
    </location>
</feature>
<keyword evidence="4" id="KW-1185">Reference proteome</keyword>
<proteinExistence type="predicted"/>
<gene>
    <name evidence="3" type="ORF">LDH80_03940</name>
</gene>
<sequence>MESPTRRAAAAGAAALLAAGLVAVVAGAESESTPTRSDRITTVAQLKESIGVAAEREGQDAAAEIGGNTGGQATRHTSRAAC</sequence>
<accession>A0ABY6QS62</accession>
<dbReference type="GeneID" id="95598566"/>
<evidence type="ECO:0000313" key="3">
    <source>
        <dbReference type="EMBL" id="UZX19923.1"/>
    </source>
</evidence>
<keyword evidence="2" id="KW-0732">Signal</keyword>
<evidence type="ECO:0000313" key="4">
    <source>
        <dbReference type="Proteomes" id="UP001164506"/>
    </source>
</evidence>
<evidence type="ECO:0008006" key="5">
    <source>
        <dbReference type="Google" id="ProtNLM"/>
    </source>
</evidence>
<dbReference type="RefSeq" id="WP_189801346.1">
    <property type="nucleotide sequence ID" value="NZ_BMRZ01000002.1"/>
</dbReference>
<feature type="chain" id="PRO_5045426068" description="Secreted protein" evidence="2">
    <location>
        <begin position="29"/>
        <end position="82"/>
    </location>
</feature>
<reference evidence="3" key="1">
    <citation type="submission" date="2021-09" db="EMBL/GenBank/DDBJ databases">
        <title>Complete genome sequence and metabolic characterization of Streptomyces tanashiensis DSM 731 the producer of antibacterial Kalafungin and diverse secondary metabolites.</title>
        <authorList>
            <person name="Abbasi M.N."/>
            <person name="Anwar M.N."/>
            <person name="Alam K."/>
            <person name="Shoaib M."/>
            <person name="Lin Z."/>
            <person name="Hayat M."/>
            <person name="Ali M.I."/>
            <person name="Malik H.M.T."/>
            <person name="Ahmed I."/>
            <person name="Li A."/>
            <person name="Hailong Wang H."/>
            <person name="Zhang Y."/>
        </authorList>
    </citation>
    <scope>NUCLEOTIDE SEQUENCE</scope>
    <source>
        <strain evidence="3">Kala</strain>
    </source>
</reference>
<evidence type="ECO:0000256" key="1">
    <source>
        <dbReference type="SAM" id="MobiDB-lite"/>
    </source>
</evidence>
<name>A0ABY6QS62_9ACTN</name>
<dbReference type="EMBL" id="CP084204">
    <property type="protein sequence ID" value="UZX19923.1"/>
    <property type="molecule type" value="Genomic_DNA"/>
</dbReference>